<feature type="domain" description="SAF" evidence="2">
    <location>
        <begin position="11"/>
        <end position="86"/>
    </location>
</feature>
<evidence type="ECO:0000313" key="4">
    <source>
        <dbReference type="Proteomes" id="UP000661435"/>
    </source>
</evidence>
<dbReference type="GO" id="GO:0016829">
    <property type="term" value="F:lyase activity"/>
    <property type="evidence" value="ECO:0007669"/>
    <property type="project" value="UniProtKB-KW"/>
</dbReference>
<dbReference type="GO" id="GO:0016787">
    <property type="term" value="F:hydrolase activity"/>
    <property type="evidence" value="ECO:0007669"/>
    <property type="project" value="UniProtKB-KW"/>
</dbReference>
<dbReference type="EMBL" id="JACOPP010000003">
    <property type="protein sequence ID" value="MBC5732758.1"/>
    <property type="molecule type" value="Genomic_DNA"/>
</dbReference>
<evidence type="ECO:0000259" key="2">
    <source>
        <dbReference type="SMART" id="SM00858"/>
    </source>
</evidence>
<keyword evidence="4" id="KW-1185">Reference proteome</keyword>
<protein>
    <submittedName>
        <fullName evidence="3">UxaA family hydrolase</fullName>
    </submittedName>
</protein>
<keyword evidence="3" id="KW-0378">Hydrolase</keyword>
<dbReference type="AlphaFoldDB" id="A0A8J6JBK4"/>
<dbReference type="Proteomes" id="UP000661435">
    <property type="component" value="Unassembled WGS sequence"/>
</dbReference>
<dbReference type="CDD" id="cd11613">
    <property type="entry name" value="SAF_AH_GD"/>
    <property type="match status" value="1"/>
</dbReference>
<dbReference type="InterPro" id="IPR013974">
    <property type="entry name" value="SAF"/>
</dbReference>
<evidence type="ECO:0000313" key="3">
    <source>
        <dbReference type="EMBL" id="MBC5732758.1"/>
    </source>
</evidence>
<accession>A0A8J6JBK4</accession>
<reference evidence="3" key="1">
    <citation type="submission" date="2020-08" db="EMBL/GenBank/DDBJ databases">
        <title>Genome public.</title>
        <authorList>
            <person name="Liu C."/>
            <person name="Sun Q."/>
        </authorList>
    </citation>
    <scope>NUCLEOTIDE SEQUENCE</scope>
    <source>
        <strain evidence="3">NSJ-51</strain>
    </source>
</reference>
<comment type="caution">
    <text evidence="3">The sequence shown here is derived from an EMBL/GenBank/DDBJ whole genome shotgun (WGS) entry which is preliminary data.</text>
</comment>
<dbReference type="Pfam" id="PF08666">
    <property type="entry name" value="SAF"/>
    <property type="match status" value="1"/>
</dbReference>
<dbReference type="RefSeq" id="WP_186906661.1">
    <property type="nucleotide sequence ID" value="NZ_JAWRIY010000015.1"/>
</dbReference>
<organism evidence="3 4">
    <name type="scientific">Lawsonibacter hominis</name>
    <dbReference type="NCBI Taxonomy" id="2763053"/>
    <lineage>
        <taxon>Bacteria</taxon>
        <taxon>Bacillati</taxon>
        <taxon>Bacillota</taxon>
        <taxon>Clostridia</taxon>
        <taxon>Eubacteriales</taxon>
        <taxon>Oscillospiraceae</taxon>
        <taxon>Lawsonibacter</taxon>
    </lineage>
</organism>
<dbReference type="SMART" id="SM00858">
    <property type="entry name" value="SAF"/>
    <property type="match status" value="1"/>
</dbReference>
<name>A0A8J6JBK4_9FIRM</name>
<sequence length="89" mass="9460">MINAVLMASNDDVVTVTQAVPAGGEICYQREGETFSLAAATDVPLYHKAALRDLAEGSSVIKYGEHIGHATRPIGRGEHVHTQNLSSTL</sequence>
<gene>
    <name evidence="3" type="ORF">H8S57_03310</name>
</gene>
<dbReference type="InterPro" id="IPR044144">
    <property type="entry name" value="SAF_UxaA/GarD"/>
</dbReference>
<keyword evidence="1" id="KW-0456">Lyase</keyword>
<proteinExistence type="predicted"/>
<dbReference type="Gene3D" id="2.30.130.110">
    <property type="match status" value="1"/>
</dbReference>
<evidence type="ECO:0000256" key="1">
    <source>
        <dbReference type="ARBA" id="ARBA00023239"/>
    </source>
</evidence>